<dbReference type="InterPro" id="IPR055237">
    <property type="entry name" value="Cdc6_lid"/>
</dbReference>
<dbReference type="Pfam" id="PF13401">
    <property type="entry name" value="AAA_22"/>
    <property type="match status" value="1"/>
</dbReference>
<evidence type="ECO:0000256" key="1">
    <source>
        <dbReference type="ARBA" id="ARBA00006184"/>
    </source>
</evidence>
<feature type="binding site" evidence="5">
    <location>
        <position position="225"/>
    </location>
    <ligand>
        <name>ATP</name>
        <dbReference type="ChEBI" id="CHEBI:30616"/>
    </ligand>
</feature>
<dbReference type="NCBIfam" id="TIGR02928">
    <property type="entry name" value="orc1/cdc6 family replication initiation protein"/>
    <property type="match status" value="1"/>
</dbReference>
<evidence type="ECO:0000313" key="9">
    <source>
        <dbReference type="EMBL" id="SHK51058.1"/>
    </source>
</evidence>
<evidence type="ECO:0000256" key="2">
    <source>
        <dbReference type="ARBA" id="ARBA00022705"/>
    </source>
</evidence>
<dbReference type="EMBL" id="AEMG01000004">
    <property type="protein sequence ID" value="EFW93311.1"/>
    <property type="molecule type" value="Genomic_DNA"/>
</dbReference>
<dbReference type="eggNOG" id="arCOG00467">
    <property type="taxonomic scope" value="Archaea"/>
</dbReference>
<keyword evidence="11" id="KW-1185">Reference proteome</keyword>
<dbReference type="InterPro" id="IPR014277">
    <property type="entry name" value="Orc1/Cdc6_arc"/>
</dbReference>
<name>E7QQP7_HALPU</name>
<dbReference type="InterPro" id="IPR015163">
    <property type="entry name" value="Cdc6_C"/>
</dbReference>
<keyword evidence="3 5" id="KW-0547">Nucleotide-binding</keyword>
<feature type="domain" description="Cdc6 C-terminal" evidence="7">
    <location>
        <begin position="319"/>
        <end position="405"/>
    </location>
</feature>
<dbReference type="Proteomes" id="UP000003751">
    <property type="component" value="Unassembled WGS sequence"/>
</dbReference>
<protein>
    <recommendedName>
        <fullName evidence="5">ORC1-type DNA replication protein</fullName>
    </recommendedName>
</protein>
<evidence type="ECO:0000259" key="7">
    <source>
        <dbReference type="SMART" id="SM01074"/>
    </source>
</evidence>
<comment type="similarity">
    <text evidence="1 5">Belongs to the CDC6/cdc18 family.</text>
</comment>
<dbReference type="FunFam" id="1.10.8.60:FF:000073">
    <property type="entry name" value="ORC1-type DNA replication protein"/>
    <property type="match status" value="1"/>
</dbReference>
<comment type="function">
    <text evidence="5">Involved in regulation of DNA replication.</text>
</comment>
<dbReference type="SUPFAM" id="SSF52540">
    <property type="entry name" value="P-loop containing nucleoside triphosphate hydrolases"/>
    <property type="match status" value="1"/>
</dbReference>
<feature type="binding site" evidence="5">
    <location>
        <position position="237"/>
    </location>
    <ligand>
        <name>ATP</name>
        <dbReference type="ChEBI" id="CHEBI:30616"/>
    </ligand>
</feature>
<dbReference type="InterPro" id="IPR049945">
    <property type="entry name" value="AAA_22"/>
</dbReference>
<organism evidence="8 10">
    <name type="scientific">Haladaptatus paucihalophilus DX253</name>
    <dbReference type="NCBI Taxonomy" id="797209"/>
    <lineage>
        <taxon>Archaea</taxon>
        <taxon>Methanobacteriati</taxon>
        <taxon>Methanobacteriota</taxon>
        <taxon>Stenosarchaea group</taxon>
        <taxon>Halobacteria</taxon>
        <taxon>Halobacteriales</taxon>
        <taxon>Haladaptataceae</taxon>
        <taxon>Haladaptatus</taxon>
    </lineage>
</organism>
<dbReference type="HAMAP" id="MF_01407">
    <property type="entry name" value="ORC1_type_DNA_replic_protein"/>
    <property type="match status" value="1"/>
</dbReference>
<dbReference type="SUPFAM" id="SSF46785">
    <property type="entry name" value="Winged helix' DNA-binding domain"/>
    <property type="match status" value="1"/>
</dbReference>
<dbReference type="STRING" id="797209.GCA_000376445_01232"/>
<evidence type="ECO:0000256" key="4">
    <source>
        <dbReference type="ARBA" id="ARBA00022840"/>
    </source>
</evidence>
<feature type="domain" description="AAA+ ATPase" evidence="6">
    <location>
        <begin position="54"/>
        <end position="228"/>
    </location>
</feature>
<proteinExistence type="inferred from homology"/>
<dbReference type="InterPro" id="IPR036390">
    <property type="entry name" value="WH_DNA-bd_sf"/>
</dbReference>
<dbReference type="GO" id="GO:0016887">
    <property type="term" value="F:ATP hydrolysis activity"/>
    <property type="evidence" value="ECO:0007669"/>
    <property type="project" value="InterPro"/>
</dbReference>
<dbReference type="InterPro" id="IPR027417">
    <property type="entry name" value="P-loop_NTPase"/>
</dbReference>
<evidence type="ECO:0000313" key="8">
    <source>
        <dbReference type="EMBL" id="EFW93311.1"/>
    </source>
</evidence>
<dbReference type="SMART" id="SM00382">
    <property type="entry name" value="AAA"/>
    <property type="match status" value="1"/>
</dbReference>
<evidence type="ECO:0000256" key="5">
    <source>
        <dbReference type="HAMAP-Rule" id="MF_01407"/>
    </source>
</evidence>
<dbReference type="Proteomes" id="UP000184203">
    <property type="component" value="Unassembled WGS sequence"/>
</dbReference>
<dbReference type="CDD" id="cd08768">
    <property type="entry name" value="Cdc6_C"/>
    <property type="match status" value="1"/>
</dbReference>
<sequence length="409" mass="46013">MSESVDYFGDDTAIFNDKELLQVSHLPDGDRIIGREDELRRLGTALRPALNGNTPNNIFLYGKTGTGKSLCTKFISRQMMQRAGRNDVNAGFAYIDCLQDSTETQVVQSIAAQLNDEERSGTTIPEQGISTSMYYNRLWTVLESMYDVAIIILDEVDKLEGIGDKSGDTAGDNLLMNLSRANEAGKIDDCNLGVIGISNKIRYKDELNERVKSSLCERDYVFPPYDATQLREILESRRDAFVDGVLETDVIPKVAALAAREHGDARKAIDVLRFAGEVAEEERESVVRDEHVDVAQDREGANRISELISKQPPHARYVLLALASQVQQSNEEDPEIPNKVVQHSYRQICEQMDSEPLKERRVRDLLTELEFLDLIKQDQRGRGRGKGKHTVNSLYDEPKLVIQACQNDF</sequence>
<dbReference type="PANTHER" id="PTHR10763">
    <property type="entry name" value="CELL DIVISION CONTROL PROTEIN 6-RELATED"/>
    <property type="match status" value="1"/>
</dbReference>
<dbReference type="GO" id="GO:0005524">
    <property type="term" value="F:ATP binding"/>
    <property type="evidence" value="ECO:0007669"/>
    <property type="project" value="UniProtKB-UniRule"/>
</dbReference>
<reference evidence="11" key="3">
    <citation type="submission" date="2016-11" db="EMBL/GenBank/DDBJ databases">
        <authorList>
            <person name="Varghese N."/>
            <person name="Submissions S."/>
        </authorList>
    </citation>
    <scope>NUCLEOTIDE SEQUENCE [LARGE SCALE GENOMIC DNA]</scope>
    <source>
        <strain evidence="11">DX253</strain>
    </source>
</reference>
<dbReference type="Gene3D" id="3.40.50.300">
    <property type="entry name" value="P-loop containing nucleotide triphosphate hydrolases"/>
    <property type="match status" value="1"/>
</dbReference>
<dbReference type="SMART" id="SM01074">
    <property type="entry name" value="Cdc6_C"/>
    <property type="match status" value="1"/>
</dbReference>
<feature type="binding site" evidence="5">
    <location>
        <begin position="66"/>
        <end position="70"/>
    </location>
    <ligand>
        <name>ATP</name>
        <dbReference type="ChEBI" id="CHEBI:30616"/>
    </ligand>
</feature>
<dbReference type="Gene3D" id="1.10.8.60">
    <property type="match status" value="1"/>
</dbReference>
<dbReference type="OrthoDB" id="195574at2157"/>
<dbReference type="Pfam" id="PF09079">
    <property type="entry name" value="WHD_Cdc6"/>
    <property type="match status" value="1"/>
</dbReference>
<keyword evidence="9" id="KW-0131">Cell cycle</keyword>
<keyword evidence="2 5" id="KW-0235">DNA replication</keyword>
<dbReference type="PANTHER" id="PTHR10763:SF22">
    <property type="entry name" value="ORC1-TYPE DNA REPLICATION PROTEIN"/>
    <property type="match status" value="1"/>
</dbReference>
<evidence type="ECO:0000313" key="11">
    <source>
        <dbReference type="Proteomes" id="UP000184203"/>
    </source>
</evidence>
<dbReference type="InterPro" id="IPR050311">
    <property type="entry name" value="ORC1/CDC6"/>
</dbReference>
<evidence type="ECO:0000259" key="6">
    <source>
        <dbReference type="SMART" id="SM00382"/>
    </source>
</evidence>
<dbReference type="GO" id="GO:0006260">
    <property type="term" value="P:DNA replication"/>
    <property type="evidence" value="ECO:0007669"/>
    <property type="project" value="UniProtKB-UniRule"/>
</dbReference>
<reference evidence="8 10" key="1">
    <citation type="journal article" date="2014" name="ISME J.">
        <title>Trehalose/2-sulfotrehalose biosynthesis and glycine-betaine uptake are widely spread mechanisms for osmoadaptation in the Halobacteriales.</title>
        <authorList>
            <person name="Youssef N.H."/>
            <person name="Savage-Ashlock K.N."/>
            <person name="McCully A.L."/>
            <person name="Luedtke B."/>
            <person name="Shaw E.I."/>
            <person name="Hoff W.D."/>
            <person name="Elshahed M.S."/>
        </authorList>
    </citation>
    <scope>NUCLEOTIDE SEQUENCE [LARGE SCALE GENOMIC DNA]</scope>
    <source>
        <strain evidence="8 10">DX253</strain>
    </source>
</reference>
<dbReference type="EMBL" id="FRAN01000002">
    <property type="protein sequence ID" value="SHK51058.1"/>
    <property type="molecule type" value="Genomic_DNA"/>
</dbReference>
<dbReference type="AlphaFoldDB" id="E7QQP7"/>
<gene>
    <name evidence="9" type="ORF">SAMN05444342_1501</name>
    <name evidence="8" type="ORF">ZOD2009_05587</name>
</gene>
<dbReference type="Pfam" id="PF22703">
    <property type="entry name" value="Cdc6_lid"/>
    <property type="match status" value="1"/>
</dbReference>
<dbReference type="GO" id="GO:0051301">
    <property type="term" value="P:cell division"/>
    <property type="evidence" value="ECO:0007669"/>
    <property type="project" value="UniProtKB-KW"/>
</dbReference>
<dbReference type="RefSeq" id="WP_007977811.1">
    <property type="nucleotide sequence ID" value="NZ_AEMG01000004.1"/>
</dbReference>
<reference evidence="9" key="2">
    <citation type="submission" date="2016-11" db="EMBL/GenBank/DDBJ databases">
        <authorList>
            <person name="Jaros S."/>
            <person name="Januszkiewicz K."/>
            <person name="Wedrychowicz H."/>
        </authorList>
    </citation>
    <scope>NUCLEOTIDE SEQUENCE [LARGE SCALE GENOMIC DNA]</scope>
    <source>
        <strain evidence="9">DX253</strain>
    </source>
</reference>
<dbReference type="InterPro" id="IPR036388">
    <property type="entry name" value="WH-like_DNA-bd_sf"/>
</dbReference>
<evidence type="ECO:0000256" key="3">
    <source>
        <dbReference type="ARBA" id="ARBA00022741"/>
    </source>
</evidence>
<keyword evidence="4 5" id="KW-0067">ATP-binding</keyword>
<evidence type="ECO:0000313" key="10">
    <source>
        <dbReference type="Proteomes" id="UP000003751"/>
    </source>
</evidence>
<keyword evidence="9" id="KW-0132">Cell division</keyword>
<accession>E7QQP7</accession>
<dbReference type="InterPro" id="IPR003593">
    <property type="entry name" value="AAA+_ATPase"/>
</dbReference>
<dbReference type="Gene3D" id="1.10.10.10">
    <property type="entry name" value="Winged helix-like DNA-binding domain superfamily/Winged helix DNA-binding domain"/>
    <property type="match status" value="1"/>
</dbReference>
<dbReference type="PATRIC" id="fig|797209.4.peg.1113"/>